<keyword evidence="1" id="KW-0282">Flagellum</keyword>
<dbReference type="Gene3D" id="3.30.160.170">
    <property type="entry name" value="FlaG-like"/>
    <property type="match status" value="1"/>
</dbReference>
<dbReference type="Proteomes" id="UP000271256">
    <property type="component" value="Unassembled WGS sequence"/>
</dbReference>
<dbReference type="InterPro" id="IPR035924">
    <property type="entry name" value="FlaG-like_sf"/>
</dbReference>
<sequence length="189" mass="21767">METSSSISSCITATAHQKSVSLFIFGRRKISLSFSFPKKLFVTLIFCHIMTNKKNSKPYSEKGRMKMSKVEPVGRPDLSSMVRMSQTFKNDLPNLGEQRDKDALLLEEKGEDKRPTIQEVREAVDQINETMELYRTELRFVLHEESGEIMVKVINAETQEVIREIPPEWTLKIVASVKRMLGLILDRFI</sequence>
<dbReference type="OrthoDB" id="9799867at2"/>
<dbReference type="AlphaFoldDB" id="A0A494X5T2"/>
<dbReference type="PANTHER" id="PTHR37166">
    <property type="entry name" value="PROTEIN FLAG"/>
    <property type="match status" value="1"/>
</dbReference>
<dbReference type="EMBL" id="RBWE01000001">
    <property type="protein sequence ID" value="RKO68134.1"/>
    <property type="molecule type" value="Genomic_DNA"/>
</dbReference>
<dbReference type="PANTHER" id="PTHR37166:SF1">
    <property type="entry name" value="PROTEIN FLAG"/>
    <property type="match status" value="1"/>
</dbReference>
<gene>
    <name evidence="1" type="ORF">D7024_08035</name>
</gene>
<name>A0A494X5T2_9FIRM</name>
<evidence type="ECO:0000313" key="1">
    <source>
        <dbReference type="EMBL" id="RKO68134.1"/>
    </source>
</evidence>
<reference evidence="1 2" key="1">
    <citation type="submission" date="2018-10" db="EMBL/GenBank/DDBJ databases">
        <authorList>
            <person name="Grouzdev D.S."/>
            <person name="Krutkina M.S."/>
            <person name="Tourova T.P."/>
            <person name="Nazina T.N."/>
        </authorList>
    </citation>
    <scope>NUCLEOTIDE SEQUENCE [LARGE SCALE GENOMIC DNA]</scope>
    <source>
        <strain evidence="1 2">435</strain>
    </source>
</reference>
<accession>A0A494X5T2</accession>
<keyword evidence="2" id="KW-1185">Reference proteome</keyword>
<keyword evidence="1" id="KW-0966">Cell projection</keyword>
<organism evidence="1 2">
    <name type="scientific">Desulfofundulus salinus</name>
    <dbReference type="NCBI Taxonomy" id="2419843"/>
    <lineage>
        <taxon>Bacteria</taxon>
        <taxon>Bacillati</taxon>
        <taxon>Bacillota</taxon>
        <taxon>Clostridia</taxon>
        <taxon>Eubacteriales</taxon>
        <taxon>Peptococcaceae</taxon>
        <taxon>Desulfofundulus</taxon>
    </lineage>
</organism>
<proteinExistence type="predicted"/>
<protein>
    <submittedName>
        <fullName evidence="1">Flagellar protein FlaG</fullName>
    </submittedName>
</protein>
<evidence type="ECO:0000313" key="2">
    <source>
        <dbReference type="Proteomes" id="UP000271256"/>
    </source>
</evidence>
<dbReference type="InterPro" id="IPR005186">
    <property type="entry name" value="FlaG"/>
</dbReference>
<keyword evidence="1" id="KW-0969">Cilium</keyword>
<comment type="caution">
    <text evidence="1">The sequence shown here is derived from an EMBL/GenBank/DDBJ whole genome shotgun (WGS) entry which is preliminary data.</text>
</comment>
<dbReference type="Pfam" id="PF03646">
    <property type="entry name" value="FlaG"/>
    <property type="match status" value="1"/>
</dbReference>
<dbReference type="SUPFAM" id="SSF160214">
    <property type="entry name" value="FlaG-like"/>
    <property type="match status" value="1"/>
</dbReference>